<keyword evidence="2" id="KW-0472">Membrane</keyword>
<evidence type="ECO:0000313" key="3">
    <source>
        <dbReference type="EMBL" id="RGJ08149.1"/>
    </source>
</evidence>
<sequence length="549" mass="61139">MICPKCGHETSGNYCNNCGEPLSTGYLMESAEEYEIRKRLSEELAGLEEQAAASTPPVMEGQKSRGDWTVKSERSEEKLLTEEWLNTEEPPFIKERMESDGEAYVDDGTNADNRMYMGNGSYLDNRYDTDDPEFLAGQSYGDDQSYADDRVYADDQPFTDDQSLTESQSFNPAKSIIGALALLKSRHFTEASSNAEDQQSYENQTDDTNLLNNRGRRNSLNDTETDDNESYQPRNRKSEKQKPKEKTPKPKKSKEGSEGRKAESKGERKEQQKKEARMKKLEGEVERLRSSQENGSQENDSREKVRPVSRGMAGRKAQREESWDWDGGERSSSAYSGLPRGKNQRSRSMRGNADSRVSRDFDIPDSETRIIEKTDKDGVSFGDVVVKSMVTATVIISRVMQLASFLLMAGMVFLMAQSFWEHGQALGDIRFMAAESNYGMALYVGFAGITLFMGLIWCLWIPSKTGAGGGMRMKKYDTGRGFVPFLLCMAAVVAAAVVLPEIPAEAEAWRGMAKGAAAAMEAVNSHRDILFLGSTAGAVLSLVRKLLRV</sequence>
<reference evidence="3 4" key="1">
    <citation type="submission" date="2018-08" db="EMBL/GenBank/DDBJ databases">
        <title>A genome reference for cultivated species of the human gut microbiota.</title>
        <authorList>
            <person name="Zou Y."/>
            <person name="Xue W."/>
            <person name="Luo G."/>
        </authorList>
    </citation>
    <scope>NUCLEOTIDE SEQUENCE [LARGE SCALE GENOMIC DNA]</scope>
    <source>
        <strain evidence="3 4">TM09-12</strain>
    </source>
</reference>
<feature type="compositionally biased region" description="Polar residues" evidence="1">
    <location>
        <begin position="190"/>
        <end position="208"/>
    </location>
</feature>
<keyword evidence="2" id="KW-0812">Transmembrane</keyword>
<proteinExistence type="predicted"/>
<comment type="caution">
    <text evidence="3">The sequence shown here is derived from an EMBL/GenBank/DDBJ whole genome shotgun (WGS) entry which is preliminary data.</text>
</comment>
<gene>
    <name evidence="3" type="ORF">DXD79_01730</name>
</gene>
<feature type="transmembrane region" description="Helical" evidence="2">
    <location>
        <begin position="440"/>
        <end position="461"/>
    </location>
</feature>
<evidence type="ECO:0000313" key="4">
    <source>
        <dbReference type="Proteomes" id="UP000263014"/>
    </source>
</evidence>
<feature type="transmembrane region" description="Helical" evidence="2">
    <location>
        <begin position="482"/>
        <end position="502"/>
    </location>
</feature>
<feature type="compositionally biased region" description="Basic and acidic residues" evidence="1">
    <location>
        <begin position="236"/>
        <end position="290"/>
    </location>
</feature>
<feature type="region of interest" description="Disordered" evidence="1">
    <location>
        <begin position="128"/>
        <end position="172"/>
    </location>
</feature>
<dbReference type="Proteomes" id="UP000263014">
    <property type="component" value="Unassembled WGS sequence"/>
</dbReference>
<feature type="region of interest" description="Disordered" evidence="1">
    <location>
        <begin position="48"/>
        <end position="68"/>
    </location>
</feature>
<dbReference type="AlphaFoldDB" id="A0A374PFE6"/>
<dbReference type="EMBL" id="QSON01000001">
    <property type="protein sequence ID" value="RGJ08149.1"/>
    <property type="molecule type" value="Genomic_DNA"/>
</dbReference>
<name>A0A374PFE6_9FIRM</name>
<evidence type="ECO:0000256" key="1">
    <source>
        <dbReference type="SAM" id="MobiDB-lite"/>
    </source>
</evidence>
<keyword evidence="2" id="KW-1133">Transmembrane helix</keyword>
<organism evidence="3 4">
    <name type="scientific">Hungatella hathewayi</name>
    <dbReference type="NCBI Taxonomy" id="154046"/>
    <lineage>
        <taxon>Bacteria</taxon>
        <taxon>Bacillati</taxon>
        <taxon>Bacillota</taxon>
        <taxon>Clostridia</taxon>
        <taxon>Lachnospirales</taxon>
        <taxon>Lachnospiraceae</taxon>
        <taxon>Hungatella</taxon>
    </lineage>
</organism>
<feature type="transmembrane region" description="Helical" evidence="2">
    <location>
        <begin position="399"/>
        <end position="420"/>
    </location>
</feature>
<accession>A0A374PFE6</accession>
<evidence type="ECO:0000256" key="2">
    <source>
        <dbReference type="SAM" id="Phobius"/>
    </source>
</evidence>
<dbReference type="RefSeq" id="WP_117630314.1">
    <property type="nucleotide sequence ID" value="NZ_QSON01000001.1"/>
</dbReference>
<feature type="region of interest" description="Disordered" evidence="1">
    <location>
        <begin position="189"/>
        <end position="360"/>
    </location>
</feature>
<protein>
    <submittedName>
        <fullName evidence="3">Zinc ribbon domain-containing protein</fullName>
    </submittedName>
</protein>
<feature type="compositionally biased region" description="Low complexity" evidence="1">
    <location>
        <begin position="209"/>
        <end position="221"/>
    </location>
</feature>
<feature type="compositionally biased region" description="Polar residues" evidence="1">
    <location>
        <begin position="159"/>
        <end position="172"/>
    </location>
</feature>